<evidence type="ECO:0000259" key="1">
    <source>
        <dbReference type="Pfam" id="PF13280"/>
    </source>
</evidence>
<organism evidence="3 4">
    <name type="scientific">Geobacillus stearothermophilus</name>
    <name type="common">Bacillus stearothermophilus</name>
    <dbReference type="NCBI Taxonomy" id="1422"/>
    <lineage>
        <taxon>Bacteria</taxon>
        <taxon>Bacillati</taxon>
        <taxon>Bacillota</taxon>
        <taxon>Bacilli</taxon>
        <taxon>Bacillales</taxon>
        <taxon>Anoxybacillaceae</taxon>
        <taxon>Geobacillus</taxon>
    </lineage>
</organism>
<feature type="domain" description="WYL" evidence="1">
    <location>
        <begin position="152"/>
        <end position="213"/>
    </location>
</feature>
<evidence type="ECO:0000313" key="4">
    <source>
        <dbReference type="Proteomes" id="UP000266922"/>
    </source>
</evidence>
<dbReference type="Pfam" id="PF25583">
    <property type="entry name" value="WCX"/>
    <property type="match status" value="1"/>
</dbReference>
<evidence type="ECO:0000259" key="2">
    <source>
        <dbReference type="Pfam" id="PF25583"/>
    </source>
</evidence>
<dbReference type="AlphaFoldDB" id="A0A0K9HN75"/>
<dbReference type="Proteomes" id="UP000266922">
    <property type="component" value="Unassembled WGS sequence"/>
</dbReference>
<dbReference type="RefSeq" id="WP_049625163.1">
    <property type="nucleotide sequence ID" value="NZ_JARMSO010000166.1"/>
</dbReference>
<name>A0A0K9HN75_GEOSE</name>
<dbReference type="PROSITE" id="PS52050">
    <property type="entry name" value="WYL"/>
    <property type="match status" value="1"/>
</dbReference>
<dbReference type="InterPro" id="IPR026881">
    <property type="entry name" value="WYL_dom"/>
</dbReference>
<accession>A0A0K9HN75</accession>
<dbReference type="EMBL" id="RCTJ01000117">
    <property type="protein sequence ID" value="RLQ12838.1"/>
    <property type="molecule type" value="Genomic_DNA"/>
</dbReference>
<evidence type="ECO:0000313" key="3">
    <source>
        <dbReference type="EMBL" id="RLQ12838.1"/>
    </source>
</evidence>
<dbReference type="Pfam" id="PF13280">
    <property type="entry name" value="WYL"/>
    <property type="match status" value="1"/>
</dbReference>
<dbReference type="InterPro" id="IPR057727">
    <property type="entry name" value="WCX_dom"/>
</dbReference>
<dbReference type="OrthoDB" id="86031at2"/>
<proteinExistence type="predicted"/>
<reference evidence="3 4" key="1">
    <citation type="submission" date="2018-10" db="EMBL/GenBank/DDBJ databases">
        <title>Geobacillus stearothermophilus in processing lines of powdered infant formula.</title>
        <authorList>
            <person name="Rhee M.S."/>
            <person name="Choi I.-G."/>
            <person name="Cho T.J."/>
            <person name="Park B."/>
        </authorList>
    </citation>
    <scope>NUCLEOTIDE SEQUENCE [LARGE SCALE GENOMIC DNA]</scope>
    <source>
        <strain evidence="3 4">FHS-PPGT130</strain>
    </source>
</reference>
<feature type="domain" description="WCX" evidence="2">
    <location>
        <begin position="249"/>
        <end position="318"/>
    </location>
</feature>
<dbReference type="PANTHER" id="PTHR34580">
    <property type="match status" value="1"/>
</dbReference>
<dbReference type="InterPro" id="IPR051534">
    <property type="entry name" value="CBASS_pafABC_assoc_protein"/>
</dbReference>
<protein>
    <submittedName>
        <fullName evidence="3">WYL domain-containing protein</fullName>
    </submittedName>
</protein>
<gene>
    <name evidence="3" type="ORF">D9548_15415</name>
</gene>
<comment type="caution">
    <text evidence="3">The sequence shown here is derived from an EMBL/GenBank/DDBJ whole genome shotgun (WGS) entry which is preliminary data.</text>
</comment>
<dbReference type="PANTHER" id="PTHR34580:SF1">
    <property type="entry name" value="PROTEIN PAFC"/>
    <property type="match status" value="1"/>
</dbReference>
<sequence length="322" mass="37764">MDKEKEAKISRVLKLYDTFRKGGVINKKRTADELGVNERTVQRDIDDIRMFLSNNCAGEEILYDFSKKGYYLSGFVKNPLTGVELLSIIKIILESRAFCKSEMNGLIDALLSQATEEDRKFIKAIIGNELIHFQPLQHNKPLLKMIWDIGFSIRNKQMIEITYERMDGKESVRIVKPVSIIFSEYYFYLIAFIKDSEYQSPAFFRVDRIKHFKLLQEKFKYSEKDRIEEGELRKRIQFMYAGDLMTIRFKFFGLSLSAVLDRFPNAKVIEKLPEGWLIEAEVYGKGCMMWLLSQGERVEVISPQSLRDEMKRTIQLMADKYN</sequence>